<reference evidence="2" key="1">
    <citation type="journal article" date="2014" name="Int. J. Syst. Evol. Microbiol.">
        <title>Complete genome sequence of Corynebacterium casei LMG S-19264T (=DSM 44701T), isolated from a smear-ripened cheese.</title>
        <authorList>
            <consortium name="US DOE Joint Genome Institute (JGI-PGF)"/>
            <person name="Walter F."/>
            <person name="Albersmeier A."/>
            <person name="Kalinowski J."/>
            <person name="Ruckert C."/>
        </authorList>
    </citation>
    <scope>NUCLEOTIDE SEQUENCE</scope>
    <source>
        <strain evidence="2">JCM 31311</strain>
    </source>
</reference>
<sequence length="153" mass="16969">MRPVLKVVAVSLLLGSSARAADLTRALLEYLTTKTPPSESSYMSKEVYVRIWTHPLLLNADAIMLTTSKNNGIGGWFLVIINPRLPISDYLGSNKVVFLETQVQPKKVNVFRVDGGRLRGFYIEDGIEDGNHMLAIFTPAMAAKTRGLSKYIK</sequence>
<evidence type="ECO:0000313" key="2">
    <source>
        <dbReference type="EMBL" id="GGR14585.1"/>
    </source>
</evidence>
<dbReference type="AlphaFoldDB" id="A0A918CCY0"/>
<name>A0A918CCY0_9DEIO</name>
<comment type="caution">
    <text evidence="2">The sequence shown here is derived from an EMBL/GenBank/DDBJ whole genome shotgun (WGS) entry which is preliminary data.</text>
</comment>
<feature type="chain" id="PRO_5038128688" evidence="1">
    <location>
        <begin position="21"/>
        <end position="153"/>
    </location>
</feature>
<feature type="signal peptide" evidence="1">
    <location>
        <begin position="1"/>
        <end position="20"/>
    </location>
</feature>
<dbReference type="RefSeq" id="WP_189091261.1">
    <property type="nucleotide sequence ID" value="NZ_BMQL01000017.1"/>
</dbReference>
<protein>
    <submittedName>
        <fullName evidence="2">Uncharacterized protein</fullName>
    </submittedName>
</protein>
<keyword evidence="1" id="KW-0732">Signal</keyword>
<reference evidence="2" key="2">
    <citation type="submission" date="2020-09" db="EMBL/GenBank/DDBJ databases">
        <authorList>
            <person name="Sun Q."/>
            <person name="Ohkuma M."/>
        </authorList>
    </citation>
    <scope>NUCLEOTIDE SEQUENCE</scope>
    <source>
        <strain evidence="2">JCM 31311</strain>
    </source>
</reference>
<gene>
    <name evidence="2" type="ORF">GCM10008957_29250</name>
</gene>
<keyword evidence="3" id="KW-1185">Reference proteome</keyword>
<evidence type="ECO:0000256" key="1">
    <source>
        <dbReference type="SAM" id="SignalP"/>
    </source>
</evidence>
<proteinExistence type="predicted"/>
<evidence type="ECO:0000313" key="3">
    <source>
        <dbReference type="Proteomes" id="UP000603865"/>
    </source>
</evidence>
<accession>A0A918CCY0</accession>
<dbReference type="EMBL" id="BMQL01000017">
    <property type="protein sequence ID" value="GGR14585.1"/>
    <property type="molecule type" value="Genomic_DNA"/>
</dbReference>
<dbReference type="Proteomes" id="UP000603865">
    <property type="component" value="Unassembled WGS sequence"/>
</dbReference>
<organism evidence="2 3">
    <name type="scientific">Deinococcus ruber</name>
    <dbReference type="NCBI Taxonomy" id="1848197"/>
    <lineage>
        <taxon>Bacteria</taxon>
        <taxon>Thermotogati</taxon>
        <taxon>Deinococcota</taxon>
        <taxon>Deinococci</taxon>
        <taxon>Deinococcales</taxon>
        <taxon>Deinococcaceae</taxon>
        <taxon>Deinococcus</taxon>
    </lineage>
</organism>